<feature type="non-terminal residue" evidence="1">
    <location>
        <position position="53"/>
    </location>
</feature>
<evidence type="ECO:0000313" key="2">
    <source>
        <dbReference type="Proteomes" id="UP000824469"/>
    </source>
</evidence>
<sequence length="53" mass="5948">DCLDESCSTCGGLPKLESCIHEQMEGTIGYNLVEFDKYKSVAYQLKDGKESKR</sequence>
<accession>A0AA38FMW3</accession>
<keyword evidence="2" id="KW-1185">Reference proteome</keyword>
<protein>
    <submittedName>
        <fullName evidence="1">Uncharacterized protein</fullName>
    </submittedName>
</protein>
<comment type="caution">
    <text evidence="1">The sequence shown here is derived from an EMBL/GenBank/DDBJ whole genome shotgun (WGS) entry which is preliminary data.</text>
</comment>
<dbReference type="AlphaFoldDB" id="A0AA38FMW3"/>
<dbReference type="EMBL" id="JAHRHJ020000008">
    <property type="protein sequence ID" value="KAH9306961.1"/>
    <property type="molecule type" value="Genomic_DNA"/>
</dbReference>
<dbReference type="Proteomes" id="UP000824469">
    <property type="component" value="Unassembled WGS sequence"/>
</dbReference>
<organism evidence="1 2">
    <name type="scientific">Taxus chinensis</name>
    <name type="common">Chinese yew</name>
    <name type="synonym">Taxus wallichiana var. chinensis</name>
    <dbReference type="NCBI Taxonomy" id="29808"/>
    <lineage>
        <taxon>Eukaryota</taxon>
        <taxon>Viridiplantae</taxon>
        <taxon>Streptophyta</taxon>
        <taxon>Embryophyta</taxon>
        <taxon>Tracheophyta</taxon>
        <taxon>Spermatophyta</taxon>
        <taxon>Pinopsida</taxon>
        <taxon>Pinidae</taxon>
        <taxon>Conifers II</taxon>
        <taxon>Cupressales</taxon>
        <taxon>Taxaceae</taxon>
        <taxon>Taxus</taxon>
    </lineage>
</organism>
<name>A0AA38FMW3_TAXCH</name>
<reference evidence="1 2" key="1">
    <citation type="journal article" date="2021" name="Nat. Plants">
        <title>The Taxus genome provides insights into paclitaxel biosynthesis.</title>
        <authorList>
            <person name="Xiong X."/>
            <person name="Gou J."/>
            <person name="Liao Q."/>
            <person name="Li Y."/>
            <person name="Zhou Q."/>
            <person name="Bi G."/>
            <person name="Li C."/>
            <person name="Du R."/>
            <person name="Wang X."/>
            <person name="Sun T."/>
            <person name="Guo L."/>
            <person name="Liang H."/>
            <person name="Lu P."/>
            <person name="Wu Y."/>
            <person name="Zhang Z."/>
            <person name="Ro D.K."/>
            <person name="Shang Y."/>
            <person name="Huang S."/>
            <person name="Yan J."/>
        </authorList>
    </citation>
    <scope>NUCLEOTIDE SEQUENCE [LARGE SCALE GENOMIC DNA]</scope>
    <source>
        <strain evidence="1">Ta-2019</strain>
    </source>
</reference>
<proteinExistence type="predicted"/>
<feature type="non-terminal residue" evidence="1">
    <location>
        <position position="1"/>
    </location>
</feature>
<evidence type="ECO:0000313" key="1">
    <source>
        <dbReference type="EMBL" id="KAH9306961.1"/>
    </source>
</evidence>
<gene>
    <name evidence="1" type="ORF">KI387_011365</name>
</gene>